<gene>
    <name evidence="3" type="ORF">AMTR_s00008p00179920</name>
</gene>
<dbReference type="GO" id="GO:0042910">
    <property type="term" value="F:xenobiotic transmembrane transporter activity"/>
    <property type="evidence" value="ECO:0007669"/>
    <property type="project" value="InterPro"/>
</dbReference>
<evidence type="ECO:0000313" key="4">
    <source>
        <dbReference type="Proteomes" id="UP000017836"/>
    </source>
</evidence>
<feature type="transmembrane region" description="Helical" evidence="2">
    <location>
        <begin position="20"/>
        <end position="45"/>
    </location>
</feature>
<evidence type="ECO:0000256" key="2">
    <source>
        <dbReference type="SAM" id="Phobius"/>
    </source>
</evidence>
<dbReference type="AlphaFoldDB" id="W1NJJ9"/>
<dbReference type="eggNOG" id="KOG1347">
    <property type="taxonomic scope" value="Eukaryota"/>
</dbReference>
<dbReference type="Pfam" id="PF01554">
    <property type="entry name" value="MatE"/>
    <property type="match status" value="1"/>
</dbReference>
<dbReference type="PANTHER" id="PTHR11206">
    <property type="entry name" value="MULTIDRUG RESISTANCE PROTEIN"/>
    <property type="match status" value="1"/>
</dbReference>
<reference evidence="4" key="1">
    <citation type="journal article" date="2013" name="Science">
        <title>The Amborella genome and the evolution of flowering plants.</title>
        <authorList>
            <consortium name="Amborella Genome Project"/>
        </authorList>
    </citation>
    <scope>NUCLEOTIDE SEQUENCE [LARGE SCALE GENOMIC DNA]</scope>
</reference>
<evidence type="ECO:0008006" key="5">
    <source>
        <dbReference type="Google" id="ProtNLM"/>
    </source>
</evidence>
<evidence type="ECO:0000256" key="1">
    <source>
        <dbReference type="ARBA" id="ARBA00010199"/>
    </source>
</evidence>
<name>W1NJJ9_AMBTC</name>
<keyword evidence="4" id="KW-1185">Reference proteome</keyword>
<comment type="similarity">
    <text evidence="1">Belongs to the multi antimicrobial extrusion (MATE) (TC 2.A.66.1) family.</text>
</comment>
<keyword evidence="2" id="KW-0812">Transmembrane</keyword>
<dbReference type="GO" id="GO:0015297">
    <property type="term" value="F:antiporter activity"/>
    <property type="evidence" value="ECO:0007669"/>
    <property type="project" value="InterPro"/>
</dbReference>
<proteinExistence type="inferred from homology"/>
<dbReference type="Gramene" id="ERM95350">
    <property type="protein sequence ID" value="ERM95350"/>
    <property type="gene ID" value="AMTR_s00008p00179920"/>
</dbReference>
<keyword evidence="2" id="KW-0472">Membrane</keyword>
<sequence>MAELVEEKVGHLGDLQLSAISIASTVVVGFNFGILLGMASALETLCGQVFGARKYHMLGVPNSRDRGARWLCHDMVYPPTLCLCFPLSSSKIPPKPLEEYDNCVRSRRFIAATCWAVLGTDFRAEARARRGSLDLEFRAVGAGDRSVCICLLRLVPPDMDRVLKGGLLGPLGVS</sequence>
<dbReference type="EMBL" id="KI397486">
    <property type="protein sequence ID" value="ERM95350.1"/>
    <property type="molecule type" value="Genomic_DNA"/>
</dbReference>
<organism evidence="3 4">
    <name type="scientific">Amborella trichopoda</name>
    <dbReference type="NCBI Taxonomy" id="13333"/>
    <lineage>
        <taxon>Eukaryota</taxon>
        <taxon>Viridiplantae</taxon>
        <taxon>Streptophyta</taxon>
        <taxon>Embryophyta</taxon>
        <taxon>Tracheophyta</taxon>
        <taxon>Spermatophyta</taxon>
        <taxon>Magnoliopsida</taxon>
        <taxon>Amborellales</taxon>
        <taxon>Amborellaceae</taxon>
        <taxon>Amborella</taxon>
    </lineage>
</organism>
<dbReference type="HOGENOM" id="CLU_1542147_0_0_1"/>
<keyword evidence="2" id="KW-1133">Transmembrane helix</keyword>
<accession>W1NJJ9</accession>
<dbReference type="Proteomes" id="UP000017836">
    <property type="component" value="Unassembled WGS sequence"/>
</dbReference>
<dbReference type="GO" id="GO:0016020">
    <property type="term" value="C:membrane"/>
    <property type="evidence" value="ECO:0007669"/>
    <property type="project" value="InterPro"/>
</dbReference>
<dbReference type="InterPro" id="IPR002528">
    <property type="entry name" value="MATE_fam"/>
</dbReference>
<evidence type="ECO:0000313" key="3">
    <source>
        <dbReference type="EMBL" id="ERM95350.1"/>
    </source>
</evidence>
<protein>
    <recommendedName>
        <fullName evidence="5">Protein DETOXIFICATION</fullName>
    </recommendedName>
</protein>